<dbReference type="PANTHER" id="PTHR24046:SF5">
    <property type="entry name" value="EGF-LIKE DOMAIN-CONTAINING PROTEIN"/>
    <property type="match status" value="1"/>
</dbReference>
<feature type="domain" description="Tyrosine-protein kinase ephrin type A/B receptor-like" evidence="1">
    <location>
        <begin position="252"/>
        <end position="299"/>
    </location>
</feature>
<gene>
    <name evidence="2" type="ORF">OCBIM_22021492mg</name>
</gene>
<dbReference type="STRING" id="37653.A0A0L8FGN3"/>
<dbReference type="InterPro" id="IPR052071">
    <property type="entry name" value="SCUB_EGF-like_domain"/>
</dbReference>
<organism evidence="2">
    <name type="scientific">Octopus bimaculoides</name>
    <name type="common">California two-spotted octopus</name>
    <dbReference type="NCBI Taxonomy" id="37653"/>
    <lineage>
        <taxon>Eukaryota</taxon>
        <taxon>Metazoa</taxon>
        <taxon>Spiralia</taxon>
        <taxon>Lophotrochozoa</taxon>
        <taxon>Mollusca</taxon>
        <taxon>Cephalopoda</taxon>
        <taxon>Coleoidea</taxon>
        <taxon>Octopodiformes</taxon>
        <taxon>Octopoda</taxon>
        <taxon>Incirrata</taxon>
        <taxon>Octopodidae</taxon>
        <taxon>Octopus</taxon>
    </lineage>
</organism>
<sequence length="411" mass="45403">SKERLVEGIPLPKPTGEGNITSSLNEDATYTWGVYPLIYVLKDTEGNYDTCRSKLYVQYGFCEYPPQLDCSNQTQSCLPPCNSSLSFPQDSMVCGKLGTYDWKNPFVKHIFPSCGQRTDALVNVTANFQNVSDSGCDSSSKTDLESDIIQLAKNVDNRWPGLCLEQRDNCSNMNIVIECQNDGKTANVVVTVNNVKAKLKHATFGNVETTEQILKFMLKMLALDKKVNVDTKKYCKMGSELVEDTCIACTPGMFYDTSTKACHLCSLGSYQDENQQTSCKSCPSGNTTMAKGSQLLKHCSVPSCPVGKSYNRTTEKCMECQKGFYQDKVGQTYCEPCPLGQDTPDVGAISKSNCNKEVCPSGSEKIRGKCELCPLGYYRRWYIDDICLPCPTGTTTKAVGSKKLTDCTIRK</sequence>
<dbReference type="InterPro" id="IPR011641">
    <property type="entry name" value="Tyr-kin_ephrin_A/B_rcpt-like"/>
</dbReference>
<dbReference type="SUPFAM" id="SSF57184">
    <property type="entry name" value="Growth factor receptor domain"/>
    <property type="match status" value="2"/>
</dbReference>
<feature type="domain" description="Tyrosine-protein kinase ephrin type A/B receptor-like" evidence="1">
    <location>
        <begin position="367"/>
        <end position="407"/>
    </location>
</feature>
<proteinExistence type="predicted"/>
<dbReference type="InterPro" id="IPR009030">
    <property type="entry name" value="Growth_fac_rcpt_cys_sf"/>
</dbReference>
<dbReference type="EMBL" id="KQ432177">
    <property type="protein sequence ID" value="KOF62863.1"/>
    <property type="molecule type" value="Genomic_DNA"/>
</dbReference>
<dbReference type="GO" id="GO:0009986">
    <property type="term" value="C:cell surface"/>
    <property type="evidence" value="ECO:0007669"/>
    <property type="project" value="TreeGrafter"/>
</dbReference>
<dbReference type="PANTHER" id="PTHR24046">
    <property type="entry name" value="SIGNAL PEPTIDE, CUB AND EGF-LIKE DOMAIN-CONTAINING"/>
    <property type="match status" value="1"/>
</dbReference>
<feature type="non-terminal residue" evidence="2">
    <location>
        <position position="1"/>
    </location>
</feature>
<dbReference type="SMART" id="SM01411">
    <property type="entry name" value="Ephrin_rec_like"/>
    <property type="match status" value="3"/>
</dbReference>
<dbReference type="Pfam" id="PF07699">
    <property type="entry name" value="Ephrin_rec_like"/>
    <property type="match status" value="3"/>
</dbReference>
<reference evidence="2" key="1">
    <citation type="submission" date="2015-07" db="EMBL/GenBank/DDBJ databases">
        <title>MeaNS - Measles Nucleotide Surveillance Program.</title>
        <authorList>
            <person name="Tran T."/>
            <person name="Druce J."/>
        </authorList>
    </citation>
    <scope>NUCLEOTIDE SEQUENCE</scope>
    <source>
        <strain evidence="2">UCB-OBI-ISO-001</strain>
        <tissue evidence="2">Gonad</tissue>
    </source>
</reference>
<evidence type="ECO:0000259" key="1">
    <source>
        <dbReference type="Pfam" id="PF07699"/>
    </source>
</evidence>
<accession>A0A0L8FGN3</accession>
<protein>
    <recommendedName>
        <fullName evidence="1">Tyrosine-protein kinase ephrin type A/B receptor-like domain-containing protein</fullName>
    </recommendedName>
</protein>
<evidence type="ECO:0000313" key="2">
    <source>
        <dbReference type="EMBL" id="KOF62863.1"/>
    </source>
</evidence>
<dbReference type="AlphaFoldDB" id="A0A0L8FGN3"/>
<dbReference type="GO" id="GO:0007165">
    <property type="term" value="P:signal transduction"/>
    <property type="evidence" value="ECO:0007669"/>
    <property type="project" value="TreeGrafter"/>
</dbReference>
<dbReference type="OrthoDB" id="6153301at2759"/>
<feature type="domain" description="Tyrosine-protein kinase ephrin type A/B receptor-like" evidence="1">
    <location>
        <begin position="307"/>
        <end position="354"/>
    </location>
</feature>
<dbReference type="Gene3D" id="2.10.50.10">
    <property type="entry name" value="Tumor Necrosis Factor Receptor, subunit A, domain 2"/>
    <property type="match status" value="3"/>
</dbReference>
<dbReference type="GO" id="GO:0005615">
    <property type="term" value="C:extracellular space"/>
    <property type="evidence" value="ECO:0007669"/>
    <property type="project" value="TreeGrafter"/>
</dbReference>
<name>A0A0L8FGN3_OCTBM</name>